<evidence type="ECO:0000313" key="6">
    <source>
        <dbReference type="Proteomes" id="UP001652740"/>
    </source>
</evidence>
<dbReference type="GeneID" id="113522351"/>
<dbReference type="InterPro" id="IPR000566">
    <property type="entry name" value="Lipocln_cytosolic_FA-bd_dom"/>
</dbReference>
<feature type="domain" description="Lipocalin/cytosolic fatty-acid binding" evidence="5">
    <location>
        <begin position="44"/>
        <end position="176"/>
    </location>
</feature>
<dbReference type="KEGG" id="gmw:113522351"/>
<evidence type="ECO:0000256" key="4">
    <source>
        <dbReference type="RuleBase" id="RU003695"/>
    </source>
</evidence>
<evidence type="ECO:0000259" key="5">
    <source>
        <dbReference type="Pfam" id="PF00061"/>
    </source>
</evidence>
<dbReference type="PROSITE" id="PS00213">
    <property type="entry name" value="LIPOCALIN"/>
    <property type="match status" value="1"/>
</dbReference>
<dbReference type="GO" id="GO:0006629">
    <property type="term" value="P:lipid metabolic process"/>
    <property type="evidence" value="ECO:0007669"/>
    <property type="project" value="TreeGrafter"/>
</dbReference>
<feature type="signal peptide" evidence="3">
    <location>
        <begin position="1"/>
        <end position="20"/>
    </location>
</feature>
<proteinExistence type="inferred from homology"/>
<dbReference type="AlphaFoldDB" id="A0A6J1X3I5"/>
<keyword evidence="3" id="KW-0732">Signal</keyword>
<accession>A0A6J1X3I5</accession>
<dbReference type="InterPro" id="IPR022272">
    <property type="entry name" value="Lipocalin_CS"/>
</dbReference>
<dbReference type="Proteomes" id="UP001652740">
    <property type="component" value="Unplaced"/>
</dbReference>
<dbReference type="Pfam" id="PF00061">
    <property type="entry name" value="Lipocalin"/>
    <property type="match status" value="1"/>
</dbReference>
<reference evidence="7" key="1">
    <citation type="submission" date="2025-08" db="UniProtKB">
        <authorList>
            <consortium name="RefSeq"/>
        </authorList>
    </citation>
    <scope>IDENTIFICATION</scope>
    <source>
        <tissue evidence="7">Whole larvae</tissue>
    </source>
</reference>
<dbReference type="Gene3D" id="2.40.128.20">
    <property type="match status" value="1"/>
</dbReference>
<keyword evidence="6" id="KW-1185">Reference proteome</keyword>
<dbReference type="PANTHER" id="PTHR10612">
    <property type="entry name" value="APOLIPOPROTEIN D"/>
    <property type="match status" value="1"/>
</dbReference>
<name>A0A6J1X3I5_GALME</name>
<sequence>MLKTIYLIVTVILRFELSNTQILHFGKCAEVETMRYFDLERFLGIWYEIERFPTWYEENGHCAHKRIQACGRTVVIEHYFIRNGIQYVLQMNSTYSPGDEAVFEIEESNIDPVGIPFSVITTDYDNYAIVYGCKYNEHIHIKYISAWILSRTSTLSPELREQARSELTSIPFANAAYLQTVEQGERYCTYHWTAYVQTQDKDIENV</sequence>
<organism evidence="6 7">
    <name type="scientific">Galleria mellonella</name>
    <name type="common">Greater wax moth</name>
    <dbReference type="NCBI Taxonomy" id="7137"/>
    <lineage>
        <taxon>Eukaryota</taxon>
        <taxon>Metazoa</taxon>
        <taxon>Ecdysozoa</taxon>
        <taxon>Arthropoda</taxon>
        <taxon>Hexapoda</taxon>
        <taxon>Insecta</taxon>
        <taxon>Pterygota</taxon>
        <taxon>Neoptera</taxon>
        <taxon>Endopterygota</taxon>
        <taxon>Lepidoptera</taxon>
        <taxon>Glossata</taxon>
        <taxon>Ditrysia</taxon>
        <taxon>Pyraloidea</taxon>
        <taxon>Pyralidae</taxon>
        <taxon>Galleriinae</taxon>
        <taxon>Galleria</taxon>
    </lineage>
</organism>
<feature type="chain" id="PRO_5045015041" evidence="3">
    <location>
        <begin position="21"/>
        <end position="206"/>
    </location>
</feature>
<comment type="similarity">
    <text evidence="1 3 4">Belongs to the calycin superfamily. Lipocalin family.</text>
</comment>
<dbReference type="InterPro" id="IPR003057">
    <property type="entry name" value="Invtbrt_color"/>
</dbReference>
<dbReference type="GO" id="GO:0031409">
    <property type="term" value="F:pigment binding"/>
    <property type="evidence" value="ECO:0007669"/>
    <property type="project" value="InterPro"/>
</dbReference>
<evidence type="ECO:0000256" key="1">
    <source>
        <dbReference type="ARBA" id="ARBA00006889"/>
    </source>
</evidence>
<protein>
    <submittedName>
        <fullName evidence="7">Apolipoprotein D-like</fullName>
    </submittedName>
</protein>
<dbReference type="PRINTS" id="PR00179">
    <property type="entry name" value="LIPOCALIN"/>
</dbReference>
<evidence type="ECO:0000313" key="7">
    <source>
        <dbReference type="RefSeq" id="XP_026763826.2"/>
    </source>
</evidence>
<dbReference type="PANTHER" id="PTHR10612:SF34">
    <property type="entry name" value="APOLIPOPROTEIN D"/>
    <property type="match status" value="1"/>
</dbReference>
<gene>
    <name evidence="7" type="primary">LOC113522351</name>
</gene>
<keyword evidence="2" id="KW-1015">Disulfide bond</keyword>
<evidence type="ECO:0000256" key="3">
    <source>
        <dbReference type="PIRNR" id="PIRNR036893"/>
    </source>
</evidence>
<dbReference type="SUPFAM" id="SSF50814">
    <property type="entry name" value="Lipocalins"/>
    <property type="match status" value="1"/>
</dbReference>
<dbReference type="PRINTS" id="PR01273">
    <property type="entry name" value="INVTBRTCOLOR"/>
</dbReference>
<dbReference type="InterPro" id="IPR022271">
    <property type="entry name" value="Lipocalin_ApoD"/>
</dbReference>
<dbReference type="GO" id="GO:0005737">
    <property type="term" value="C:cytoplasm"/>
    <property type="evidence" value="ECO:0007669"/>
    <property type="project" value="TreeGrafter"/>
</dbReference>
<dbReference type="GO" id="GO:0000302">
    <property type="term" value="P:response to reactive oxygen species"/>
    <property type="evidence" value="ECO:0007669"/>
    <property type="project" value="TreeGrafter"/>
</dbReference>
<dbReference type="PIRSF" id="PIRSF036893">
    <property type="entry name" value="Lipocalin_ApoD"/>
    <property type="match status" value="1"/>
</dbReference>
<dbReference type="InParanoid" id="A0A6J1X3I5"/>
<dbReference type="InterPro" id="IPR012674">
    <property type="entry name" value="Calycin"/>
</dbReference>
<evidence type="ECO:0000256" key="2">
    <source>
        <dbReference type="ARBA" id="ARBA00023157"/>
    </source>
</evidence>
<dbReference type="RefSeq" id="XP_026763826.2">
    <property type="nucleotide sequence ID" value="XM_026908025.3"/>
</dbReference>